<feature type="transmembrane region" description="Helical" evidence="6">
    <location>
        <begin position="218"/>
        <end position="240"/>
    </location>
</feature>
<feature type="transmembrane region" description="Helical" evidence="6">
    <location>
        <begin position="358"/>
        <end position="380"/>
    </location>
</feature>
<dbReference type="Proteomes" id="UP000196158">
    <property type="component" value="Unassembled WGS sequence"/>
</dbReference>
<comment type="subcellular location">
    <subcellularLocation>
        <location evidence="1">Membrane</location>
        <topology evidence="1">Multi-pass membrane protein</topology>
    </subcellularLocation>
</comment>
<keyword evidence="3 6" id="KW-0812">Transmembrane</keyword>
<keyword evidence="4 6" id="KW-1133">Transmembrane helix</keyword>
<evidence type="ECO:0000256" key="3">
    <source>
        <dbReference type="ARBA" id="ARBA00022692"/>
    </source>
</evidence>
<evidence type="ECO:0000313" key="8">
    <source>
        <dbReference type="Proteomes" id="UP000196158"/>
    </source>
</evidence>
<dbReference type="OrthoDB" id="3639251at2759"/>
<feature type="transmembrane region" description="Helical" evidence="6">
    <location>
        <begin position="187"/>
        <end position="206"/>
    </location>
</feature>
<name>A0A1X7QW68_9SACH</name>
<evidence type="ECO:0000256" key="6">
    <source>
        <dbReference type="SAM" id="Phobius"/>
    </source>
</evidence>
<dbReference type="InterPro" id="IPR011701">
    <property type="entry name" value="MFS"/>
</dbReference>
<keyword evidence="2" id="KW-0813">Transport</keyword>
<feature type="transmembrane region" description="Helical" evidence="6">
    <location>
        <begin position="387"/>
        <end position="406"/>
    </location>
</feature>
<dbReference type="PANTHER" id="PTHR43791:SF63">
    <property type="entry name" value="HIGH AFFINITY CYSTEINE TRANSPORTER"/>
    <property type="match status" value="1"/>
</dbReference>
<feature type="transmembrane region" description="Helical" evidence="6">
    <location>
        <begin position="136"/>
        <end position="153"/>
    </location>
</feature>
<organism evidence="7 8">
    <name type="scientific">Maudiozyma saulgeensis</name>
    <dbReference type="NCBI Taxonomy" id="1789683"/>
    <lineage>
        <taxon>Eukaryota</taxon>
        <taxon>Fungi</taxon>
        <taxon>Dikarya</taxon>
        <taxon>Ascomycota</taxon>
        <taxon>Saccharomycotina</taxon>
        <taxon>Saccharomycetes</taxon>
        <taxon>Saccharomycetales</taxon>
        <taxon>Saccharomycetaceae</taxon>
        <taxon>Maudiozyma</taxon>
    </lineage>
</organism>
<dbReference type="SUPFAM" id="SSF103473">
    <property type="entry name" value="MFS general substrate transporter"/>
    <property type="match status" value="1"/>
</dbReference>
<feature type="transmembrane region" description="Helical" evidence="6">
    <location>
        <begin position="480"/>
        <end position="502"/>
    </location>
</feature>
<dbReference type="STRING" id="1789683.A0A1X7QW68"/>
<accession>A0A1X7QW68</accession>
<feature type="transmembrane region" description="Helical" evidence="6">
    <location>
        <begin position="412"/>
        <end position="435"/>
    </location>
</feature>
<dbReference type="InterPro" id="IPR036259">
    <property type="entry name" value="MFS_trans_sf"/>
</dbReference>
<dbReference type="Pfam" id="PF07690">
    <property type="entry name" value="MFS_1"/>
    <property type="match status" value="1"/>
</dbReference>
<protein>
    <submittedName>
        <fullName evidence="7">Similar to Saccharomyces cerevisiae YLL055W YCT1 High-affinity cysteine-specific transporter with similarity to the Dal5p family of transporters</fullName>
    </submittedName>
</protein>
<proteinExistence type="predicted"/>
<evidence type="ECO:0000313" key="7">
    <source>
        <dbReference type="EMBL" id="SMN17685.1"/>
    </source>
</evidence>
<gene>
    <name evidence="7" type="ORF">KASA_0Q00187G</name>
</gene>
<keyword evidence="5 6" id="KW-0472">Membrane</keyword>
<dbReference type="GO" id="GO:0016020">
    <property type="term" value="C:membrane"/>
    <property type="evidence" value="ECO:0007669"/>
    <property type="project" value="UniProtKB-SubCell"/>
</dbReference>
<dbReference type="AlphaFoldDB" id="A0A1X7QW68"/>
<keyword evidence="8" id="KW-1185">Reference proteome</keyword>
<dbReference type="PANTHER" id="PTHR43791">
    <property type="entry name" value="PERMEASE-RELATED"/>
    <property type="match status" value="1"/>
</dbReference>
<dbReference type="GO" id="GO:0033229">
    <property type="term" value="F:cysteine transmembrane transporter activity"/>
    <property type="evidence" value="ECO:0007669"/>
    <property type="project" value="TreeGrafter"/>
</dbReference>
<evidence type="ECO:0000256" key="5">
    <source>
        <dbReference type="ARBA" id="ARBA00023136"/>
    </source>
</evidence>
<reference evidence="7 8" key="1">
    <citation type="submission" date="2017-04" db="EMBL/GenBank/DDBJ databases">
        <authorList>
            <person name="Afonso C.L."/>
            <person name="Miller P.J."/>
            <person name="Scott M.A."/>
            <person name="Spackman E."/>
            <person name="Goraichik I."/>
            <person name="Dimitrov K.M."/>
            <person name="Suarez D.L."/>
            <person name="Swayne D.E."/>
        </authorList>
    </citation>
    <scope>NUCLEOTIDE SEQUENCE [LARGE SCALE GENOMIC DNA]</scope>
</reference>
<feature type="transmembrane region" description="Helical" evidence="6">
    <location>
        <begin position="252"/>
        <end position="272"/>
    </location>
</feature>
<dbReference type="EMBL" id="FXLY01000002">
    <property type="protein sequence ID" value="SMN17685.1"/>
    <property type="molecule type" value="Genomic_DNA"/>
</dbReference>
<feature type="transmembrane region" description="Helical" evidence="6">
    <location>
        <begin position="447"/>
        <end position="468"/>
    </location>
</feature>
<dbReference type="Gene3D" id="1.20.1250.20">
    <property type="entry name" value="MFS general substrate transporter like domains"/>
    <property type="match status" value="1"/>
</dbReference>
<feature type="transmembrane region" description="Helical" evidence="6">
    <location>
        <begin position="160"/>
        <end position="181"/>
    </location>
</feature>
<evidence type="ECO:0000256" key="2">
    <source>
        <dbReference type="ARBA" id="ARBA00022448"/>
    </source>
</evidence>
<evidence type="ECO:0000256" key="1">
    <source>
        <dbReference type="ARBA" id="ARBA00004141"/>
    </source>
</evidence>
<evidence type="ECO:0000256" key="4">
    <source>
        <dbReference type="ARBA" id="ARBA00022989"/>
    </source>
</evidence>
<sequence>MSEKIEEHAHFEGSTDSEKDVIVVNNKTTKESLSESTSLENELSDIDSNAAVNQLFSSRDADVTFNFMEKFDKDVPLITPTQEKHLRRKVAWIVVSLTGTIDFLLYADKATLSYASIFELWDDTHLTQDRYNNSNTLFYVGYIIGLLNLLWVQKFPIRRVMAFMCTSWTIIIFLHCTAYNYQGIYALRFFLGFVEAIAVPTLNITMNQFLTPNEKNAYAPLFYSSCIGCGVFVSLIAYGILHAHAAIHTWKLFMIIIGGMTLLVTLVVYYIYPSNPTDAKFLNHNEKIWVIRRIQKASNSSIEQKRIKKHQIIEALKDPVSWLFCAFFLLQQLANNLTYMQNILFENIGQISNLDTTIVSIASGGFASVCALIATVFLLYKKNFTAFSVVFWSLPSLAACIAMLAIPWGNNVALLAMLCLASPIFGIPWILMFSWSITSCAGYTKRITRNGMVMFWYCIANIISPQLWQGHDAPRFVPAWITQIVLSFSLAPSLALVIWFILRRRNIERLKNIEKNGKSHKGYIEVDGENVAVDGAQLDLTDLENDQFIYPL</sequence>